<dbReference type="AlphaFoldDB" id="A0A7G9YK62"/>
<proteinExistence type="predicted"/>
<reference evidence="1" key="1">
    <citation type="submission" date="2020-06" db="EMBL/GenBank/DDBJ databases">
        <title>Unique genomic features of the anaerobic methanotrophic archaea.</title>
        <authorList>
            <person name="Chadwick G.L."/>
            <person name="Skennerton C.T."/>
            <person name="Laso-Perez R."/>
            <person name="Leu A.O."/>
            <person name="Speth D.R."/>
            <person name="Yu H."/>
            <person name="Morgan-Lang C."/>
            <person name="Hatzenpichler R."/>
            <person name="Goudeau D."/>
            <person name="Malmstrom R."/>
            <person name="Brazelton W.J."/>
            <person name="Woyke T."/>
            <person name="Hallam S.J."/>
            <person name="Tyson G.W."/>
            <person name="Wegener G."/>
            <person name="Boetius A."/>
            <person name="Orphan V."/>
        </authorList>
    </citation>
    <scope>NUCLEOTIDE SEQUENCE</scope>
</reference>
<accession>A0A7G9YK62</accession>
<name>A0A7G9YK62_9EURY</name>
<sequence>MKKRYISITFVALLGIALLFAGSTCAAVDFPADEAGISAYVHAKSSVNLNDAKPAFATIERETEDYIIGTVALDLHAEEEYPHVYVSTDGWVVAYYLNDRPSSWILPWADYSEGEISSTTLSKAAGIVCSEIGGTTTGLKYYDFRYEDASKMMIIVESASWSTDFFKVAIPTTFSTYAVDWSHYKYVGGGSSASLSTTYLDGVQFSSFGKGIYTGYGSFIGQFENGIEHEIKISCNDGARVALVLEYAD</sequence>
<gene>
    <name evidence="1" type="ORF">GLNMMLEO_00005</name>
</gene>
<evidence type="ECO:0000313" key="1">
    <source>
        <dbReference type="EMBL" id="QNO48396.1"/>
    </source>
</evidence>
<dbReference type="EMBL" id="MT631339">
    <property type="protein sequence ID" value="QNO48396.1"/>
    <property type="molecule type" value="Genomic_DNA"/>
</dbReference>
<organism evidence="1">
    <name type="scientific">Candidatus Methanogaster sp. ANME-2c ERB4</name>
    <dbReference type="NCBI Taxonomy" id="2759911"/>
    <lineage>
        <taxon>Archaea</taxon>
        <taxon>Methanobacteriati</taxon>
        <taxon>Methanobacteriota</taxon>
        <taxon>Stenosarchaea group</taxon>
        <taxon>Methanomicrobia</taxon>
        <taxon>Methanosarcinales</taxon>
        <taxon>ANME-2 cluster</taxon>
        <taxon>Candidatus Methanogasteraceae</taxon>
        <taxon>Candidatus Methanogaster</taxon>
    </lineage>
</organism>
<protein>
    <submittedName>
        <fullName evidence="1">Uncharacterized protein</fullName>
    </submittedName>
</protein>